<proteinExistence type="predicted"/>
<keyword evidence="3" id="KW-1133">Transmembrane helix</keyword>
<evidence type="ECO:0000313" key="6">
    <source>
        <dbReference type="Proteomes" id="UP000281028"/>
    </source>
</evidence>
<keyword evidence="6" id="KW-1185">Reference proteome</keyword>
<evidence type="ECO:0000313" key="5">
    <source>
        <dbReference type="EMBL" id="NSL86298.1"/>
    </source>
</evidence>
<reference evidence="5" key="1">
    <citation type="submission" date="2020-05" db="EMBL/GenBank/DDBJ databases">
        <title>Chitinophaga laudate sp. nov., isolated from a tropical peat swamp.</title>
        <authorList>
            <person name="Goh C.B.S."/>
            <person name="Lee M.S."/>
            <person name="Parimannan S."/>
            <person name="Pasbakhsh P."/>
            <person name="Yule C.M."/>
            <person name="Rajandas H."/>
            <person name="Loke S."/>
            <person name="Croft L."/>
            <person name="Tan J.B.L."/>
        </authorList>
    </citation>
    <scope>NUCLEOTIDE SEQUENCE</scope>
    <source>
        <strain evidence="5">Mgbs1</strain>
    </source>
</reference>
<dbReference type="AlphaFoldDB" id="A0A3S1DN32"/>
<evidence type="ECO:0000256" key="3">
    <source>
        <dbReference type="ARBA" id="ARBA00022989"/>
    </source>
</evidence>
<dbReference type="OrthoDB" id="6400719at2"/>
<keyword evidence="4" id="KW-0472">Membrane</keyword>
<protein>
    <submittedName>
        <fullName evidence="5">DUF4870 domain-containing protein</fullName>
    </submittedName>
</protein>
<evidence type="ECO:0000256" key="4">
    <source>
        <dbReference type="ARBA" id="ARBA00023136"/>
    </source>
</evidence>
<organism evidence="5 6">
    <name type="scientific">Chitinophaga solisilvae</name>
    <dbReference type="NCBI Taxonomy" id="1233460"/>
    <lineage>
        <taxon>Bacteria</taxon>
        <taxon>Pseudomonadati</taxon>
        <taxon>Bacteroidota</taxon>
        <taxon>Chitinophagia</taxon>
        <taxon>Chitinophagales</taxon>
        <taxon>Chitinophagaceae</taxon>
        <taxon>Chitinophaga</taxon>
    </lineage>
</organism>
<dbReference type="InterPro" id="IPR019109">
    <property type="entry name" value="MamF_MmsF"/>
</dbReference>
<gene>
    <name evidence="5" type="ORF">ECE50_005635</name>
</gene>
<accession>A0A3S1DN32</accession>
<dbReference type="Proteomes" id="UP000281028">
    <property type="component" value="Unassembled WGS sequence"/>
</dbReference>
<name>A0A3S1DN32_9BACT</name>
<dbReference type="RefSeq" id="WP_127040277.1">
    <property type="nucleotide sequence ID" value="NZ_JAABOK010000023.1"/>
</dbReference>
<evidence type="ECO:0000256" key="2">
    <source>
        <dbReference type="ARBA" id="ARBA00022692"/>
    </source>
</evidence>
<sequence length="107" mass="11772">MTNKTLSIVSYVTLIGWLIAWYSGKDHADTLLKYHLRQSLGMAVISMAVSILFYLIASLVPILAPLQLAGLILPVFWVLGMINAANGAYRPVPLFGKPFEKSFSFIG</sequence>
<dbReference type="Pfam" id="PF09685">
    <property type="entry name" value="MamF_MmsF"/>
    <property type="match status" value="1"/>
</dbReference>
<comment type="subcellular location">
    <subcellularLocation>
        <location evidence="1">Membrane</location>
        <topology evidence="1">Multi-pass membrane protein</topology>
    </subcellularLocation>
</comment>
<keyword evidence="2" id="KW-0812">Transmembrane</keyword>
<dbReference type="EMBL" id="RIAR02000001">
    <property type="protein sequence ID" value="NSL86298.1"/>
    <property type="molecule type" value="Genomic_DNA"/>
</dbReference>
<comment type="caution">
    <text evidence="5">The sequence shown here is derived from an EMBL/GenBank/DDBJ whole genome shotgun (WGS) entry which is preliminary data.</text>
</comment>
<evidence type="ECO:0000256" key="1">
    <source>
        <dbReference type="ARBA" id="ARBA00004141"/>
    </source>
</evidence>